<dbReference type="Proteomes" id="UP000054408">
    <property type="component" value="Unassembled WGS sequence"/>
</dbReference>
<dbReference type="AlphaFoldDB" id="A0A0L0D251"/>
<sequence length="89" mass="9126">MAFNAAEASADLSQRWTRVQAQLESETTPEAKVPEVYQATAGAKKLIGGGNGDGSTRFMDLLQRAVAEAEAAGMMTGTTTTTTATGASA</sequence>
<dbReference type="RefSeq" id="XP_013763170.1">
    <property type="nucleotide sequence ID" value="XM_013907716.1"/>
</dbReference>
<proteinExistence type="predicted"/>
<gene>
    <name evidence="1" type="ORF">AMSG_00314</name>
</gene>
<dbReference type="GeneID" id="25560127"/>
<name>A0A0L0D251_THETB</name>
<evidence type="ECO:0000313" key="1">
    <source>
        <dbReference type="EMBL" id="KNC46195.1"/>
    </source>
</evidence>
<protein>
    <submittedName>
        <fullName evidence="1">Uncharacterized protein</fullName>
    </submittedName>
</protein>
<evidence type="ECO:0000313" key="2">
    <source>
        <dbReference type="Proteomes" id="UP000054408"/>
    </source>
</evidence>
<accession>A0A0L0D251</accession>
<dbReference type="EMBL" id="GL349433">
    <property type="protein sequence ID" value="KNC46195.1"/>
    <property type="molecule type" value="Genomic_DNA"/>
</dbReference>
<organism evidence="1 2">
    <name type="scientific">Thecamonas trahens ATCC 50062</name>
    <dbReference type="NCBI Taxonomy" id="461836"/>
    <lineage>
        <taxon>Eukaryota</taxon>
        <taxon>Apusozoa</taxon>
        <taxon>Apusomonadida</taxon>
        <taxon>Apusomonadidae</taxon>
        <taxon>Thecamonas</taxon>
    </lineage>
</organism>
<reference evidence="1 2" key="1">
    <citation type="submission" date="2010-05" db="EMBL/GenBank/DDBJ databases">
        <title>The Genome Sequence of Thecamonas trahens ATCC 50062.</title>
        <authorList>
            <consortium name="The Broad Institute Genome Sequencing Platform"/>
            <person name="Russ C."/>
            <person name="Cuomo C."/>
            <person name="Shea T."/>
            <person name="Young S.K."/>
            <person name="Zeng Q."/>
            <person name="Koehrsen M."/>
            <person name="Haas B."/>
            <person name="Borodovsky M."/>
            <person name="Guigo R."/>
            <person name="Alvarado L."/>
            <person name="Berlin A."/>
            <person name="Bochicchio J."/>
            <person name="Borenstein D."/>
            <person name="Chapman S."/>
            <person name="Chen Z."/>
            <person name="Freedman E."/>
            <person name="Gellesch M."/>
            <person name="Goldberg J."/>
            <person name="Griggs A."/>
            <person name="Gujja S."/>
            <person name="Heilman E."/>
            <person name="Heiman D."/>
            <person name="Hepburn T."/>
            <person name="Howarth C."/>
            <person name="Jen D."/>
            <person name="Larson L."/>
            <person name="Mehta T."/>
            <person name="Park D."/>
            <person name="Pearson M."/>
            <person name="Roberts A."/>
            <person name="Saif S."/>
            <person name="Shenoy N."/>
            <person name="Sisk P."/>
            <person name="Stolte C."/>
            <person name="Sykes S."/>
            <person name="Thomson T."/>
            <person name="Walk T."/>
            <person name="White J."/>
            <person name="Yandava C."/>
            <person name="Burger G."/>
            <person name="Gray M.W."/>
            <person name="Holland P.W.H."/>
            <person name="King N."/>
            <person name="Lang F.B.F."/>
            <person name="Roger A.J."/>
            <person name="Ruiz-Trillo I."/>
            <person name="Lander E."/>
            <person name="Nusbaum C."/>
        </authorList>
    </citation>
    <scope>NUCLEOTIDE SEQUENCE [LARGE SCALE GENOMIC DNA]</scope>
    <source>
        <strain evidence="1 2">ATCC 50062</strain>
    </source>
</reference>
<keyword evidence="2" id="KW-1185">Reference proteome</keyword>